<protein>
    <submittedName>
        <fullName evidence="1">Uncharacterized protein</fullName>
    </submittedName>
</protein>
<dbReference type="WBParaSite" id="SSTP_0001283000.1">
    <property type="protein sequence ID" value="SSTP_0001283000.1"/>
    <property type="gene ID" value="SSTP_0001283000"/>
</dbReference>
<reference evidence="1" key="1">
    <citation type="submission" date="2015-08" db="UniProtKB">
        <authorList>
            <consortium name="WormBaseParasite"/>
        </authorList>
    </citation>
    <scope>IDENTIFICATION</scope>
</reference>
<evidence type="ECO:0000313" key="1">
    <source>
        <dbReference type="WBParaSite" id="SSTP_0001283000.1"/>
    </source>
</evidence>
<dbReference type="AlphaFoldDB" id="A0A0K0ETQ4"/>
<accession>A0A0K0ETQ4</accession>
<name>A0A0K0ETQ4_STRER</name>
<sequence length="72" mass="8220">MAISIRLNQLNFCFLKLNFVAHSIGCKIKTKFLVSNKSKSSQKNNTYSFLVTVNTIEKNSRIKSIIVLEPEK</sequence>
<proteinExistence type="predicted"/>
<organism evidence="1">
    <name type="scientific">Strongyloides stercoralis</name>
    <name type="common">Threadworm</name>
    <dbReference type="NCBI Taxonomy" id="6248"/>
    <lineage>
        <taxon>Eukaryota</taxon>
        <taxon>Metazoa</taxon>
        <taxon>Ecdysozoa</taxon>
        <taxon>Nematoda</taxon>
        <taxon>Chromadorea</taxon>
        <taxon>Rhabditida</taxon>
        <taxon>Tylenchina</taxon>
        <taxon>Panagrolaimomorpha</taxon>
        <taxon>Strongyloidoidea</taxon>
        <taxon>Strongyloididae</taxon>
        <taxon>Strongyloides</taxon>
    </lineage>
</organism>